<proteinExistence type="predicted"/>
<gene>
    <name evidence="2" type="ORF">PCAR00345_LOCUS9731</name>
</gene>
<accession>A0A7S4B7U8</accession>
<protein>
    <submittedName>
        <fullName evidence="2">Uncharacterized protein</fullName>
    </submittedName>
</protein>
<evidence type="ECO:0000256" key="1">
    <source>
        <dbReference type="SAM" id="MobiDB-lite"/>
    </source>
</evidence>
<dbReference type="EMBL" id="HBIZ01015722">
    <property type="protein sequence ID" value="CAE0757137.1"/>
    <property type="molecule type" value="Transcribed_RNA"/>
</dbReference>
<evidence type="ECO:0000313" key="2">
    <source>
        <dbReference type="EMBL" id="CAE0757137.1"/>
    </source>
</evidence>
<dbReference type="AlphaFoldDB" id="A0A7S4B7U8"/>
<feature type="region of interest" description="Disordered" evidence="1">
    <location>
        <begin position="43"/>
        <end position="63"/>
    </location>
</feature>
<organism evidence="2">
    <name type="scientific">Chrysotila carterae</name>
    <name type="common">Marine alga</name>
    <name type="synonym">Syracosphaera carterae</name>
    <dbReference type="NCBI Taxonomy" id="13221"/>
    <lineage>
        <taxon>Eukaryota</taxon>
        <taxon>Haptista</taxon>
        <taxon>Haptophyta</taxon>
        <taxon>Prymnesiophyceae</taxon>
        <taxon>Isochrysidales</taxon>
        <taxon>Isochrysidaceae</taxon>
        <taxon>Chrysotila</taxon>
    </lineage>
</organism>
<name>A0A7S4B7U8_CHRCT</name>
<reference evidence="2" key="1">
    <citation type="submission" date="2021-01" db="EMBL/GenBank/DDBJ databases">
        <authorList>
            <person name="Corre E."/>
            <person name="Pelletier E."/>
            <person name="Niang G."/>
            <person name="Scheremetjew M."/>
            <person name="Finn R."/>
            <person name="Kale V."/>
            <person name="Holt S."/>
            <person name="Cochrane G."/>
            <person name="Meng A."/>
            <person name="Brown T."/>
            <person name="Cohen L."/>
        </authorList>
    </citation>
    <scope>NUCLEOTIDE SEQUENCE</scope>
    <source>
        <strain evidence="2">CCMP645</strain>
    </source>
</reference>
<sequence>MGLGPRPFLPVLLHAWEGALWRWGTLRLYGDCVFSATEDSIRRGGSVRGTRPQQPPHFREVDGDGHKERGYLWHASCVAMLPFNFMELGLRVLDMYRQQVPQCTFSGRSEMAPVWRTIVGKQRAGAHGHGVLSTTVCLCS</sequence>